<evidence type="ECO:0008006" key="4">
    <source>
        <dbReference type="Google" id="ProtNLM"/>
    </source>
</evidence>
<protein>
    <recommendedName>
        <fullName evidence="4">GT23 domain-containing protein</fullName>
    </recommendedName>
</protein>
<sequence>MILLRTIIYLSAILFAYSFLSIFMLMASQEKTHFLSGGMFNRFTIQRDLQLSCLRFRNSENLREFIPEDVRESMLERCRLAEQKLALVMVAEESKTVLEKIVTMLVEFQIILRLLLLDDPQDLIPPEIISEIKLIDRSLKVISGKVESMASRSNEQLRRDMDSWSYHVHDDLEQLQHPTQCQNSTGLVLCDLGPHEPPDSLPWKLNHVVGCLVHGILSSRRVVIPNLEGLSLNPLISGLVNCPPDVDLEGNANLEAPKLDSDMRQRLRRPFLWYAGAVTRYILNKLDNNLKNDLKVKAKKSGLAVETTQRRMPLVEKTVAGVYLPSTTSSLHICFQMVENYFQRWEVQLQKSIERKVLILPGRIEHLEIIRANYPHYHVIEGDFYGQTADKFSMCDEGAGNGSRKCNQATIFNLMALANADFFVGTLSDEFGRLVYQLRAAIHPDARITSLNYDPGSWYHHGLGGPDPVTVNGNYSTRVWEMETTYGDVIEPTRGEEIPRSAEHGSGKFGIGVSYGTNLATNRSGYISTFKTE</sequence>
<dbReference type="PANTHER" id="PTHR13132">
    <property type="entry name" value="ALPHA- 1,6 -FUCOSYLTRANSFERASE"/>
    <property type="match status" value="1"/>
</dbReference>
<evidence type="ECO:0000313" key="3">
    <source>
        <dbReference type="Proteomes" id="UP000318571"/>
    </source>
</evidence>
<dbReference type="EMBL" id="VCGU01000001">
    <property type="protein sequence ID" value="TRY80935.1"/>
    <property type="molecule type" value="Genomic_DNA"/>
</dbReference>
<proteinExistence type="predicted"/>
<accession>A0A553PTC9</accession>
<comment type="caution">
    <text evidence="2">The sequence shown here is derived from an EMBL/GenBank/DDBJ whole genome shotgun (WGS) entry which is preliminary data.</text>
</comment>
<feature type="transmembrane region" description="Helical" evidence="1">
    <location>
        <begin position="7"/>
        <end position="27"/>
    </location>
</feature>
<name>A0A553PTC9_TIGCA</name>
<gene>
    <name evidence="2" type="ORF">TCAL_04813</name>
</gene>
<keyword evidence="3" id="KW-1185">Reference proteome</keyword>
<dbReference type="PANTHER" id="PTHR13132:SF29">
    <property type="entry name" value="ALPHA-(1,6)-FUCOSYLTRANSFERASE"/>
    <property type="match status" value="1"/>
</dbReference>
<organism evidence="2 3">
    <name type="scientific">Tigriopus californicus</name>
    <name type="common">Marine copepod</name>
    <dbReference type="NCBI Taxonomy" id="6832"/>
    <lineage>
        <taxon>Eukaryota</taxon>
        <taxon>Metazoa</taxon>
        <taxon>Ecdysozoa</taxon>
        <taxon>Arthropoda</taxon>
        <taxon>Crustacea</taxon>
        <taxon>Multicrustacea</taxon>
        <taxon>Hexanauplia</taxon>
        <taxon>Copepoda</taxon>
        <taxon>Harpacticoida</taxon>
        <taxon>Harpacticidae</taxon>
        <taxon>Tigriopus</taxon>
    </lineage>
</organism>
<keyword evidence="1" id="KW-1133">Transmembrane helix</keyword>
<keyword evidence="1" id="KW-0812">Transmembrane</keyword>
<dbReference type="AlphaFoldDB" id="A0A553PTC9"/>
<reference evidence="2 3" key="1">
    <citation type="journal article" date="2018" name="Nat. Ecol. Evol.">
        <title>Genomic signatures of mitonuclear coevolution across populations of Tigriopus californicus.</title>
        <authorList>
            <person name="Barreto F.S."/>
            <person name="Watson E.T."/>
            <person name="Lima T.G."/>
            <person name="Willett C.S."/>
            <person name="Edmands S."/>
            <person name="Li W."/>
            <person name="Burton R.S."/>
        </authorList>
    </citation>
    <scope>NUCLEOTIDE SEQUENCE [LARGE SCALE GENOMIC DNA]</scope>
    <source>
        <strain evidence="2 3">San Diego</strain>
    </source>
</reference>
<keyword evidence="1" id="KW-0472">Membrane</keyword>
<dbReference type="GO" id="GO:0046921">
    <property type="term" value="F:alpha-(1-&gt;6)-fucosyltransferase activity"/>
    <property type="evidence" value="ECO:0007669"/>
    <property type="project" value="TreeGrafter"/>
</dbReference>
<dbReference type="STRING" id="6832.A0A553PTC9"/>
<evidence type="ECO:0000313" key="2">
    <source>
        <dbReference type="EMBL" id="TRY80935.1"/>
    </source>
</evidence>
<dbReference type="Proteomes" id="UP000318571">
    <property type="component" value="Chromosome 12"/>
</dbReference>
<evidence type="ECO:0000256" key="1">
    <source>
        <dbReference type="SAM" id="Phobius"/>
    </source>
</evidence>
<dbReference type="GO" id="GO:0006487">
    <property type="term" value="P:protein N-linked glycosylation"/>
    <property type="evidence" value="ECO:0007669"/>
    <property type="project" value="TreeGrafter"/>
</dbReference>